<evidence type="ECO:0000256" key="1">
    <source>
        <dbReference type="ARBA" id="ARBA00022448"/>
    </source>
</evidence>
<evidence type="ECO:0000313" key="6">
    <source>
        <dbReference type="EMBL" id="MFD1054839.1"/>
    </source>
</evidence>
<feature type="compositionally biased region" description="Low complexity" evidence="4">
    <location>
        <begin position="11"/>
        <end position="29"/>
    </location>
</feature>
<dbReference type="SMART" id="SM00382">
    <property type="entry name" value="AAA"/>
    <property type="match status" value="1"/>
</dbReference>
<feature type="domain" description="ABC transporter" evidence="5">
    <location>
        <begin position="83"/>
        <end position="330"/>
    </location>
</feature>
<dbReference type="Pfam" id="PF00005">
    <property type="entry name" value="ABC_tran"/>
    <property type="match status" value="1"/>
</dbReference>
<name>A0ABW3MZ79_9MICO</name>
<dbReference type="RefSeq" id="WP_386052744.1">
    <property type="nucleotide sequence ID" value="NZ_JBHTKH010000006.1"/>
</dbReference>
<evidence type="ECO:0000256" key="2">
    <source>
        <dbReference type="ARBA" id="ARBA00022741"/>
    </source>
</evidence>
<keyword evidence="3 6" id="KW-0067">ATP-binding</keyword>
<dbReference type="SUPFAM" id="SSF52540">
    <property type="entry name" value="P-loop containing nucleoside triphosphate hydrolases"/>
    <property type="match status" value="1"/>
</dbReference>
<keyword evidence="2" id="KW-0547">Nucleotide-binding</keyword>
<dbReference type="InterPro" id="IPR051120">
    <property type="entry name" value="ABC_AA/LPS_Transport"/>
</dbReference>
<organism evidence="6 7">
    <name type="scientific">Terrabacter terrigena</name>
    <dbReference type="NCBI Taxonomy" id="574718"/>
    <lineage>
        <taxon>Bacteria</taxon>
        <taxon>Bacillati</taxon>
        <taxon>Actinomycetota</taxon>
        <taxon>Actinomycetes</taxon>
        <taxon>Micrococcales</taxon>
        <taxon>Intrasporangiaceae</taxon>
        <taxon>Terrabacter</taxon>
    </lineage>
</organism>
<comment type="caution">
    <text evidence="6">The sequence shown here is derived from an EMBL/GenBank/DDBJ whole genome shotgun (WGS) entry which is preliminary data.</text>
</comment>
<dbReference type="InterPro" id="IPR003593">
    <property type="entry name" value="AAA+_ATPase"/>
</dbReference>
<dbReference type="Pfam" id="PF12399">
    <property type="entry name" value="BCA_ABC_TP_C"/>
    <property type="match status" value="1"/>
</dbReference>
<evidence type="ECO:0000259" key="5">
    <source>
        <dbReference type="PROSITE" id="PS50893"/>
    </source>
</evidence>
<accession>A0ABW3MZ79</accession>
<dbReference type="InterPro" id="IPR027417">
    <property type="entry name" value="P-loop_NTPase"/>
</dbReference>
<evidence type="ECO:0000256" key="4">
    <source>
        <dbReference type="SAM" id="MobiDB-lite"/>
    </source>
</evidence>
<dbReference type="PROSITE" id="PS50893">
    <property type="entry name" value="ABC_TRANSPORTER_2"/>
    <property type="match status" value="1"/>
</dbReference>
<keyword evidence="7" id="KW-1185">Reference proteome</keyword>
<dbReference type="InterPro" id="IPR003439">
    <property type="entry name" value="ABC_transporter-like_ATP-bd"/>
</dbReference>
<dbReference type="GO" id="GO:0005524">
    <property type="term" value="F:ATP binding"/>
    <property type="evidence" value="ECO:0007669"/>
    <property type="project" value="UniProtKB-KW"/>
</dbReference>
<feature type="region of interest" description="Disordered" evidence="4">
    <location>
        <begin position="1"/>
        <end position="55"/>
    </location>
</feature>
<protein>
    <submittedName>
        <fullName evidence="6">ABC transporter ATP-binding protein</fullName>
    </submittedName>
</protein>
<gene>
    <name evidence="6" type="ORF">ACFQ2V_11030</name>
</gene>
<dbReference type="PANTHER" id="PTHR45772:SF7">
    <property type="entry name" value="AMINO ACID ABC TRANSPORTER ATP-BINDING PROTEIN"/>
    <property type="match status" value="1"/>
</dbReference>
<evidence type="ECO:0000256" key="3">
    <source>
        <dbReference type="ARBA" id="ARBA00022840"/>
    </source>
</evidence>
<feature type="compositionally biased region" description="Basic and acidic residues" evidence="4">
    <location>
        <begin position="30"/>
        <end position="42"/>
    </location>
</feature>
<dbReference type="InterPro" id="IPR032823">
    <property type="entry name" value="BCA_ABC_TP_C"/>
</dbReference>
<dbReference type="CDD" id="cd03219">
    <property type="entry name" value="ABC_Mj1267_LivG_branched"/>
    <property type="match status" value="1"/>
</dbReference>
<sequence length="336" mass="36213">MPESTEPTPPAAAAEPTAATEPATAATAATRDDTTTRPEVTPHSDATAPLADPADEVTEIHPDVDITPDDIGVPEVAEGEKLLEVDDVTLRFGGVVALNEVSFHINKGEILGLIGPNGAGKTTCFNVMTGVYQPTAGGIRYLGKPLGKRKKFQITKLGIARTFQNIRLFANMTALENVLVGVDAHHRTGIGSAMFRLPRHRREEAQGYARAMELLTFMGLDGKADELARNLPYGDQRRLEIARALATSPQLLCLDEPAAGFNPAEKAKLMELIRTIRDQGYTVLLIEHDMKLVMGVTDRIVVLEFGRKIAEGTPAEIRDNPAVIAAYLGVDEEDAS</sequence>
<reference evidence="7" key="1">
    <citation type="journal article" date="2019" name="Int. J. Syst. Evol. Microbiol.">
        <title>The Global Catalogue of Microorganisms (GCM) 10K type strain sequencing project: providing services to taxonomists for standard genome sequencing and annotation.</title>
        <authorList>
            <consortium name="The Broad Institute Genomics Platform"/>
            <consortium name="The Broad Institute Genome Sequencing Center for Infectious Disease"/>
            <person name="Wu L."/>
            <person name="Ma J."/>
        </authorList>
    </citation>
    <scope>NUCLEOTIDE SEQUENCE [LARGE SCALE GENOMIC DNA]</scope>
    <source>
        <strain evidence="7">CCUG 57508</strain>
    </source>
</reference>
<dbReference type="Gene3D" id="3.40.50.300">
    <property type="entry name" value="P-loop containing nucleotide triphosphate hydrolases"/>
    <property type="match status" value="1"/>
</dbReference>
<dbReference type="PANTHER" id="PTHR45772">
    <property type="entry name" value="CONSERVED COMPONENT OF ABC TRANSPORTER FOR NATURAL AMINO ACIDS-RELATED"/>
    <property type="match status" value="1"/>
</dbReference>
<proteinExistence type="predicted"/>
<evidence type="ECO:0000313" key="7">
    <source>
        <dbReference type="Proteomes" id="UP001597046"/>
    </source>
</evidence>
<dbReference type="Proteomes" id="UP001597046">
    <property type="component" value="Unassembled WGS sequence"/>
</dbReference>
<dbReference type="EMBL" id="JBHTKH010000006">
    <property type="protein sequence ID" value="MFD1054839.1"/>
    <property type="molecule type" value="Genomic_DNA"/>
</dbReference>
<keyword evidence="1" id="KW-0813">Transport</keyword>